<protein>
    <submittedName>
        <fullName evidence="1">Uncharacterized protein</fullName>
    </submittedName>
</protein>
<reference evidence="1" key="1">
    <citation type="journal article" date="2015" name="Nature">
        <title>Complex archaea that bridge the gap between prokaryotes and eukaryotes.</title>
        <authorList>
            <person name="Spang A."/>
            <person name="Saw J.H."/>
            <person name="Jorgensen S.L."/>
            <person name="Zaremba-Niedzwiedzka K."/>
            <person name="Martijn J."/>
            <person name="Lind A.E."/>
            <person name="van Eijk R."/>
            <person name="Schleper C."/>
            <person name="Guy L."/>
            <person name="Ettema T.J."/>
        </authorList>
    </citation>
    <scope>NUCLEOTIDE SEQUENCE</scope>
</reference>
<evidence type="ECO:0000313" key="1">
    <source>
        <dbReference type="EMBL" id="KKM88019.1"/>
    </source>
</evidence>
<proteinExistence type="predicted"/>
<dbReference type="EMBL" id="LAZR01007018">
    <property type="protein sequence ID" value="KKM88019.1"/>
    <property type="molecule type" value="Genomic_DNA"/>
</dbReference>
<gene>
    <name evidence="1" type="ORF">LCGC14_1263110</name>
</gene>
<sequence length="68" mass="8062">MSKHKRLRRVLKSLDPNSIWIQKSTARNFGKILEARILLEVSNRKKSLEQIKVEVNEMLNQPEEEDVF</sequence>
<accession>A0A0F9L038</accession>
<name>A0A0F9L038_9ZZZZ</name>
<comment type="caution">
    <text evidence="1">The sequence shown here is derived from an EMBL/GenBank/DDBJ whole genome shotgun (WGS) entry which is preliminary data.</text>
</comment>
<organism evidence="1">
    <name type="scientific">marine sediment metagenome</name>
    <dbReference type="NCBI Taxonomy" id="412755"/>
    <lineage>
        <taxon>unclassified sequences</taxon>
        <taxon>metagenomes</taxon>
        <taxon>ecological metagenomes</taxon>
    </lineage>
</organism>
<dbReference type="AlphaFoldDB" id="A0A0F9L038"/>